<dbReference type="EMBL" id="SMCR01000005">
    <property type="protein sequence ID" value="TCV95402.1"/>
    <property type="molecule type" value="Genomic_DNA"/>
</dbReference>
<gene>
    <name evidence="3" type="ORF">EDC52_1054</name>
</gene>
<keyword evidence="4" id="KW-1185">Reference proteome</keyword>
<dbReference type="InterPro" id="IPR036465">
    <property type="entry name" value="vWFA_dom_sf"/>
</dbReference>
<dbReference type="AlphaFoldDB" id="A0A4R3YSL4"/>
<dbReference type="NCBIfam" id="NF008230">
    <property type="entry name" value="PRK10997.1"/>
    <property type="match status" value="1"/>
</dbReference>
<reference evidence="3 4" key="1">
    <citation type="submission" date="2019-03" db="EMBL/GenBank/DDBJ databases">
        <title>Genomic Encyclopedia of Type Strains, Phase IV (KMG-IV): sequencing the most valuable type-strain genomes for metagenomic binning, comparative biology and taxonomic classification.</title>
        <authorList>
            <person name="Goeker M."/>
        </authorList>
    </citation>
    <scope>NUCLEOTIDE SEQUENCE [LARGE SCALE GENOMIC DNA]</scope>
    <source>
        <strain evidence="3 4">DSM 19580</strain>
    </source>
</reference>
<name>A0A4R3YSL4_9GAMM</name>
<evidence type="ECO:0000256" key="1">
    <source>
        <dbReference type="SAM" id="Coils"/>
    </source>
</evidence>
<organism evidence="3 4">
    <name type="scientific">Biostraticola tofi</name>
    <dbReference type="NCBI Taxonomy" id="466109"/>
    <lineage>
        <taxon>Bacteria</taxon>
        <taxon>Pseudomonadati</taxon>
        <taxon>Pseudomonadota</taxon>
        <taxon>Gammaproteobacteria</taxon>
        <taxon>Enterobacterales</taxon>
        <taxon>Bruguierivoracaceae</taxon>
        <taxon>Biostraticola</taxon>
    </lineage>
</organism>
<dbReference type="PANTHER" id="PTHR36846">
    <property type="entry name" value="PROTEIN VIAA"/>
    <property type="match status" value="1"/>
</dbReference>
<dbReference type="Gene3D" id="3.40.50.410">
    <property type="entry name" value="von Willebrand factor, type A domain"/>
    <property type="match status" value="1"/>
</dbReference>
<proteinExistence type="predicted"/>
<dbReference type="InterPro" id="IPR002035">
    <property type="entry name" value="VWF_A"/>
</dbReference>
<dbReference type="Pfam" id="PF05762">
    <property type="entry name" value="VWA_CoxE"/>
    <property type="match status" value="1"/>
</dbReference>
<feature type="coiled-coil region" evidence="1">
    <location>
        <begin position="142"/>
        <end position="169"/>
    </location>
</feature>
<comment type="caution">
    <text evidence="3">The sequence shown here is derived from an EMBL/GenBank/DDBJ whole genome shotgun (WGS) entry which is preliminary data.</text>
</comment>
<dbReference type="RefSeq" id="WP_131865519.1">
    <property type="nucleotide sequence ID" value="NZ_SMCR01000005.1"/>
</dbReference>
<dbReference type="InterPro" id="IPR008912">
    <property type="entry name" value="Uncharacterised_CoxE"/>
</dbReference>
<evidence type="ECO:0000313" key="3">
    <source>
        <dbReference type="EMBL" id="TCV95402.1"/>
    </source>
</evidence>
<sequence length="488" mass="55756">MLSLDTLTLFLSIDESYLIDEFVLGLLASPQLALFIEKYPSVKRSLTKRIPAIRQGLENALRETRVPRALAEEFYHFQEIQLLSPAAFRQALPITVDKLTRLPSPFASEAQTMYQSATWHGAVPGEGFQVLFLQRWRISLTLQATTLHHKTIEKERELLQEELQQHMAMSGALSPILSENDQAAGRLWDMTTGNRHQQDYRLLIDYGEFLQQQPELLLLAEQLGRSREANFVAAPASPSREVIQRIKEPAIQPEEVSGIHQSDDLWRLLPAEMATLGLNELEFEFYRRLLEKRLLSYRLHGEAWRERMVRLPARSERFQEQPRGPFIVCVDTSGSMGGFNENCAKAFCLALMRIALADNRRCFVTLFSTGQVSYELTAIDGIEQAIRFLGQRFRGGTDLAGCIDHLAEKLGSPDWRDADAVVISDFIAQRLPGTIASKIKQRQQQSGQRFHAVTLSLMGKPAIMQIFDHIWQFDTGLKNRLMRRLHRR</sequence>
<protein>
    <submittedName>
        <fullName evidence="3">Uncharacterized protein with von Willebrand factor type A (VWA) domain</fullName>
    </submittedName>
</protein>
<evidence type="ECO:0000259" key="2">
    <source>
        <dbReference type="SMART" id="SM00327"/>
    </source>
</evidence>
<dbReference type="SMART" id="SM00327">
    <property type="entry name" value="VWA"/>
    <property type="match status" value="1"/>
</dbReference>
<dbReference type="Proteomes" id="UP000295719">
    <property type="component" value="Unassembled WGS sequence"/>
</dbReference>
<dbReference type="PANTHER" id="PTHR36846:SF1">
    <property type="entry name" value="PROTEIN VIAA"/>
    <property type="match status" value="1"/>
</dbReference>
<evidence type="ECO:0000313" key="4">
    <source>
        <dbReference type="Proteomes" id="UP000295719"/>
    </source>
</evidence>
<feature type="domain" description="VWFA" evidence="2">
    <location>
        <begin position="323"/>
        <end position="487"/>
    </location>
</feature>
<accession>A0A4R3YSL4</accession>
<dbReference type="GO" id="GO:0005829">
    <property type="term" value="C:cytosol"/>
    <property type="evidence" value="ECO:0007669"/>
    <property type="project" value="TreeGrafter"/>
</dbReference>
<keyword evidence="1" id="KW-0175">Coiled coil</keyword>
<dbReference type="CDD" id="cd01462">
    <property type="entry name" value="VWA_YIEM_type"/>
    <property type="match status" value="1"/>
</dbReference>
<dbReference type="OrthoDB" id="387240at2"/>
<dbReference type="SUPFAM" id="SSF53300">
    <property type="entry name" value="vWA-like"/>
    <property type="match status" value="1"/>
</dbReference>